<dbReference type="Pfam" id="PF00450">
    <property type="entry name" value="Peptidase_S10"/>
    <property type="match status" value="1"/>
</dbReference>
<evidence type="ECO:0000256" key="4">
    <source>
        <dbReference type="ARBA" id="ARBA00022801"/>
    </source>
</evidence>
<dbReference type="SUPFAM" id="SSF53474">
    <property type="entry name" value="alpha/beta-Hydrolases"/>
    <property type="match status" value="1"/>
</dbReference>
<keyword evidence="8" id="KW-1185">Reference proteome</keyword>
<keyword evidence="3" id="KW-0732">Signal</keyword>
<dbReference type="InterPro" id="IPR001563">
    <property type="entry name" value="Peptidase_S10"/>
</dbReference>
<protein>
    <submittedName>
        <fullName evidence="7">Carboxypeptidase</fullName>
    </submittedName>
</protein>
<dbReference type="PANTHER" id="PTHR11802:SF3">
    <property type="entry name" value="RETINOID-INDUCIBLE SERINE CARBOXYPEPTIDASE"/>
    <property type="match status" value="1"/>
</dbReference>
<keyword evidence="4" id="KW-0378">Hydrolase</keyword>
<reference evidence="7 8" key="1">
    <citation type="submission" date="2019-09" db="EMBL/GenBank/DDBJ databases">
        <authorList>
            <person name="Depoorter E."/>
        </authorList>
    </citation>
    <scope>NUCLEOTIDE SEQUENCE [LARGE SCALE GENOMIC DNA]</scope>
    <source>
        <strain evidence="7">LMG 30113</strain>
    </source>
</reference>
<dbReference type="Proteomes" id="UP000494330">
    <property type="component" value="Unassembled WGS sequence"/>
</dbReference>
<dbReference type="GO" id="GO:0004185">
    <property type="term" value="F:serine-type carboxypeptidase activity"/>
    <property type="evidence" value="ECO:0007669"/>
    <property type="project" value="InterPro"/>
</dbReference>
<organism evidence="7 8">
    <name type="scientific">Burkholderia paludis</name>
    <dbReference type="NCBI Taxonomy" id="1506587"/>
    <lineage>
        <taxon>Bacteria</taxon>
        <taxon>Pseudomonadati</taxon>
        <taxon>Pseudomonadota</taxon>
        <taxon>Betaproteobacteria</taxon>
        <taxon>Burkholderiales</taxon>
        <taxon>Burkholderiaceae</taxon>
        <taxon>Burkholderia</taxon>
        <taxon>Burkholderia cepacia complex</taxon>
    </lineage>
</organism>
<feature type="compositionally biased region" description="Low complexity" evidence="6">
    <location>
        <begin position="44"/>
        <end position="62"/>
    </location>
</feature>
<evidence type="ECO:0000256" key="6">
    <source>
        <dbReference type="SAM" id="MobiDB-lite"/>
    </source>
</evidence>
<name>A0A6J5EPS8_9BURK</name>
<gene>
    <name evidence="7" type="ORF">BPA30113_06614</name>
</gene>
<evidence type="ECO:0000313" key="7">
    <source>
        <dbReference type="EMBL" id="VWC36559.1"/>
    </source>
</evidence>
<evidence type="ECO:0000313" key="8">
    <source>
        <dbReference type="Proteomes" id="UP000494330"/>
    </source>
</evidence>
<proteinExistence type="predicted"/>
<keyword evidence="1 7" id="KW-0121">Carboxypeptidase</keyword>
<accession>A0A6J5EPS8</accession>
<dbReference type="Gene3D" id="3.40.50.1820">
    <property type="entry name" value="alpha/beta hydrolase"/>
    <property type="match status" value="1"/>
</dbReference>
<sequence length="631" mass="68396">MKSNEMTKKGGGTPIHFRRYFGLPLAISLCATLMTGCGGDDGSPAATAATTQTPPATTTLATDKPYNDPVAYGNRADDSITDANEDGAITHHVVTVNGQSIQYTATAGHLVTTNPGSSQPNAKVFYVAYTADGKNASSRPVTFLYNGGPGSASVWLLLGSYAPKRIKTSMPDYTPPAPYTIETNPDSLLDKTDLVFINPVGTGYSTAIAPAKNKDFWGVDKDATLLTQFIKRYLTANQRWNSPKFLYGESYGTPRTAVLANALHGDGVDLNGVVLQSSILDFRQSDNPIGLLPTYAADAWYHKKFSAPTSATTLAGVMDEVTKFASGDYAAIVKDAMSAQAAKTAARNDPVFSDAIDQAFAAAGSPSKMSWSDISDFFQKQPNADVLSQKKQVYFDAFVKVAQLPAPSDASAQRVAQYIGIDKTLVTHAKLMVDSDVFQRNLVPNRSVGAYDGRVTATNLGVAADIDLTNNDAFDRATNGVYIAAWNVYLNEELKYTSNSTFTGITNVTWDWTHKDPTGKTSVGRGNLNTVNDLAAIMSINPDLKVFQASGYYDDVTPWYQTRLDLQNMKLDPALRKNLQIKEYPSGHMIYLDSESRTALRNDLLQFFQNVSSDKAAMGRIMKLRRQGSSQ</sequence>
<keyword evidence="2" id="KW-0645">Protease</keyword>
<evidence type="ECO:0000256" key="5">
    <source>
        <dbReference type="ARBA" id="ARBA00023180"/>
    </source>
</evidence>
<evidence type="ECO:0000256" key="3">
    <source>
        <dbReference type="ARBA" id="ARBA00022729"/>
    </source>
</evidence>
<dbReference type="InterPro" id="IPR029058">
    <property type="entry name" value="AB_hydrolase_fold"/>
</dbReference>
<dbReference type="EMBL" id="CABVQD010000037">
    <property type="protein sequence ID" value="VWC36559.1"/>
    <property type="molecule type" value="Genomic_DNA"/>
</dbReference>
<evidence type="ECO:0000256" key="2">
    <source>
        <dbReference type="ARBA" id="ARBA00022670"/>
    </source>
</evidence>
<evidence type="ECO:0000256" key="1">
    <source>
        <dbReference type="ARBA" id="ARBA00022645"/>
    </source>
</evidence>
<dbReference type="PANTHER" id="PTHR11802">
    <property type="entry name" value="SERINE PROTEASE FAMILY S10 SERINE CARBOXYPEPTIDASE"/>
    <property type="match status" value="1"/>
</dbReference>
<keyword evidence="5" id="KW-0325">Glycoprotein</keyword>
<dbReference type="AlphaFoldDB" id="A0A6J5EPS8"/>
<dbReference type="GO" id="GO:0006508">
    <property type="term" value="P:proteolysis"/>
    <property type="evidence" value="ECO:0007669"/>
    <property type="project" value="UniProtKB-KW"/>
</dbReference>
<feature type="region of interest" description="Disordered" evidence="6">
    <location>
        <begin position="43"/>
        <end position="79"/>
    </location>
</feature>